<comment type="caution">
    <text evidence="4">The sequence shown here is derived from an EMBL/GenBank/DDBJ whole genome shotgun (WGS) entry which is preliminary data.</text>
</comment>
<keyword evidence="3" id="KW-0560">Oxidoreductase</keyword>
<dbReference type="SUPFAM" id="SSF51735">
    <property type="entry name" value="NAD(P)-binding Rossmann-fold domains"/>
    <property type="match status" value="1"/>
</dbReference>
<sequence>MIEYLKRYDQIWPPAPTFTETSLPASLADKVYLITGSNSGVGLSLATILYSKHAKVWIAARSETKAQAAIELIRETHPSSTGSLHYLKLELDDLPAVARAARELLAREIRLDVLFNNAGVMHVPQGSVTKQGYELHLGTNNLGHWLFTDMVTPLLVRTAANTNQAGSVRVVWLSSLYSYSAPRGGMVFDDLEYKKRNAGKYEKYSVSKAGAWYEASVYARRHKEDGIVSVAVNPGNLRTDLLRHYPAWQRWLANTLLLNPIIKGAYSELFAGLSPEITLEKTGAWIIPWGRFGKVRPDLERGALPASDDLPGSGLADRWVEWEEQQVSSYKLPPQ</sequence>
<evidence type="ECO:0008006" key="6">
    <source>
        <dbReference type="Google" id="ProtNLM"/>
    </source>
</evidence>
<dbReference type="PANTHER" id="PTHR24320:SF236">
    <property type="entry name" value="SHORT-CHAIN DEHYDROGENASE-RELATED"/>
    <property type="match status" value="1"/>
</dbReference>
<keyword evidence="2" id="KW-0521">NADP</keyword>
<dbReference type="Pfam" id="PF00106">
    <property type="entry name" value="adh_short"/>
    <property type="match status" value="1"/>
</dbReference>
<evidence type="ECO:0000313" key="5">
    <source>
        <dbReference type="Proteomes" id="UP001174934"/>
    </source>
</evidence>
<dbReference type="EMBL" id="JAULSR010000002">
    <property type="protein sequence ID" value="KAK0631098.1"/>
    <property type="molecule type" value="Genomic_DNA"/>
</dbReference>
<keyword evidence="5" id="KW-1185">Reference proteome</keyword>
<dbReference type="PRINTS" id="PR00081">
    <property type="entry name" value="GDHRDH"/>
</dbReference>
<evidence type="ECO:0000256" key="1">
    <source>
        <dbReference type="ARBA" id="ARBA00006484"/>
    </source>
</evidence>
<evidence type="ECO:0000256" key="2">
    <source>
        <dbReference type="ARBA" id="ARBA00022857"/>
    </source>
</evidence>
<evidence type="ECO:0000313" key="4">
    <source>
        <dbReference type="EMBL" id="KAK0631098.1"/>
    </source>
</evidence>
<accession>A0AA39XBX7</accession>
<reference evidence="4" key="1">
    <citation type="submission" date="2023-06" db="EMBL/GenBank/DDBJ databases">
        <title>Genome-scale phylogeny and comparative genomics of the fungal order Sordariales.</title>
        <authorList>
            <consortium name="Lawrence Berkeley National Laboratory"/>
            <person name="Hensen N."/>
            <person name="Bonometti L."/>
            <person name="Westerberg I."/>
            <person name="Brannstrom I.O."/>
            <person name="Guillou S."/>
            <person name="Cros-Aarteil S."/>
            <person name="Calhoun S."/>
            <person name="Haridas S."/>
            <person name="Kuo A."/>
            <person name="Mondo S."/>
            <person name="Pangilinan J."/>
            <person name="Riley R."/>
            <person name="LaButti K."/>
            <person name="Andreopoulos B."/>
            <person name="Lipzen A."/>
            <person name="Chen C."/>
            <person name="Yanf M."/>
            <person name="Daum C."/>
            <person name="Ng V."/>
            <person name="Clum A."/>
            <person name="Steindorff A."/>
            <person name="Ohm R."/>
            <person name="Martin F."/>
            <person name="Silar P."/>
            <person name="Natvig D."/>
            <person name="Lalanne C."/>
            <person name="Gautier V."/>
            <person name="Ament-velasquez S.L."/>
            <person name="Kruys A."/>
            <person name="Hutchinson M.I."/>
            <person name="Powell A.J."/>
            <person name="Barry K."/>
            <person name="Miller A.N."/>
            <person name="Grigoriev I.V."/>
            <person name="Debuchy R."/>
            <person name="Gladieux P."/>
            <person name="Thoren M.H."/>
            <person name="Johannesson H."/>
        </authorList>
    </citation>
    <scope>NUCLEOTIDE SEQUENCE</scope>
    <source>
        <strain evidence="4">SMH3391-2</strain>
    </source>
</reference>
<name>A0AA39XBX7_9PEZI</name>
<gene>
    <name evidence="4" type="ORF">B0T17DRAFT_616661</name>
</gene>
<dbReference type="InterPro" id="IPR002347">
    <property type="entry name" value="SDR_fam"/>
</dbReference>
<evidence type="ECO:0000256" key="3">
    <source>
        <dbReference type="ARBA" id="ARBA00023002"/>
    </source>
</evidence>
<organism evidence="4 5">
    <name type="scientific">Bombardia bombarda</name>
    <dbReference type="NCBI Taxonomy" id="252184"/>
    <lineage>
        <taxon>Eukaryota</taxon>
        <taxon>Fungi</taxon>
        <taxon>Dikarya</taxon>
        <taxon>Ascomycota</taxon>
        <taxon>Pezizomycotina</taxon>
        <taxon>Sordariomycetes</taxon>
        <taxon>Sordariomycetidae</taxon>
        <taxon>Sordariales</taxon>
        <taxon>Lasiosphaeriaceae</taxon>
        <taxon>Bombardia</taxon>
    </lineage>
</organism>
<comment type="similarity">
    <text evidence="1">Belongs to the short-chain dehydrogenases/reductases (SDR) family.</text>
</comment>
<dbReference type="PANTHER" id="PTHR24320">
    <property type="entry name" value="RETINOL DEHYDROGENASE"/>
    <property type="match status" value="1"/>
</dbReference>
<dbReference type="InterPro" id="IPR036291">
    <property type="entry name" value="NAD(P)-bd_dom_sf"/>
</dbReference>
<dbReference type="Proteomes" id="UP001174934">
    <property type="component" value="Unassembled WGS sequence"/>
</dbReference>
<dbReference type="Gene3D" id="3.40.50.720">
    <property type="entry name" value="NAD(P)-binding Rossmann-like Domain"/>
    <property type="match status" value="1"/>
</dbReference>
<proteinExistence type="inferred from homology"/>
<dbReference type="GO" id="GO:0016491">
    <property type="term" value="F:oxidoreductase activity"/>
    <property type="evidence" value="ECO:0007669"/>
    <property type="project" value="UniProtKB-KW"/>
</dbReference>
<protein>
    <recommendedName>
        <fullName evidence="6">NAD(P)-binding protein</fullName>
    </recommendedName>
</protein>
<dbReference type="AlphaFoldDB" id="A0AA39XBX7"/>